<feature type="transmembrane region" description="Helical" evidence="1">
    <location>
        <begin position="62"/>
        <end position="82"/>
    </location>
</feature>
<protein>
    <recommendedName>
        <fullName evidence="4">DUF4064 domain-containing protein</fullName>
    </recommendedName>
</protein>
<keyword evidence="1" id="KW-1133">Transmembrane helix</keyword>
<dbReference type="Proteomes" id="UP001501729">
    <property type="component" value="Unassembled WGS sequence"/>
</dbReference>
<evidence type="ECO:0000256" key="1">
    <source>
        <dbReference type="SAM" id="Phobius"/>
    </source>
</evidence>
<name>A0AAV3UGZ6_9EURY</name>
<proteinExistence type="predicted"/>
<evidence type="ECO:0000313" key="2">
    <source>
        <dbReference type="EMBL" id="GAA5049617.1"/>
    </source>
</evidence>
<sequence length="144" mass="15347">MNNRPSRLEQGGQISGLSAMIAGILGVLYMLFTFVIPYLSISVTGIRFSHEDASLGAANAPVFAFWSGVLLVISLLAGYAVLRGILWAIWLLAIGLGVLTLLGLFSIGLIIAPAAVLLLLAALLLTGDRRRKIDPRHNPPLRSS</sequence>
<accession>A0AAV3UGZ6</accession>
<dbReference type="AlphaFoldDB" id="A0AAV3UGZ6"/>
<evidence type="ECO:0008006" key="4">
    <source>
        <dbReference type="Google" id="ProtNLM"/>
    </source>
</evidence>
<keyword evidence="1" id="KW-0472">Membrane</keyword>
<reference evidence="2 3" key="1">
    <citation type="journal article" date="2019" name="Int. J. Syst. Evol. Microbiol.">
        <title>The Global Catalogue of Microorganisms (GCM) 10K type strain sequencing project: providing services to taxonomists for standard genome sequencing and annotation.</title>
        <authorList>
            <consortium name="The Broad Institute Genomics Platform"/>
            <consortium name="The Broad Institute Genome Sequencing Center for Infectious Disease"/>
            <person name="Wu L."/>
            <person name="Ma J."/>
        </authorList>
    </citation>
    <scope>NUCLEOTIDE SEQUENCE [LARGE SCALE GENOMIC DNA]</scope>
    <source>
        <strain evidence="2 3">JCM 17504</strain>
    </source>
</reference>
<comment type="caution">
    <text evidence="2">The sequence shown here is derived from an EMBL/GenBank/DDBJ whole genome shotgun (WGS) entry which is preliminary data.</text>
</comment>
<keyword evidence="1" id="KW-0812">Transmembrane</keyword>
<evidence type="ECO:0000313" key="3">
    <source>
        <dbReference type="Proteomes" id="UP001501729"/>
    </source>
</evidence>
<dbReference type="GeneID" id="68616635"/>
<organism evidence="2 3">
    <name type="scientific">Haladaptatus pallidirubidus</name>
    <dbReference type="NCBI Taxonomy" id="1008152"/>
    <lineage>
        <taxon>Archaea</taxon>
        <taxon>Methanobacteriati</taxon>
        <taxon>Methanobacteriota</taxon>
        <taxon>Stenosarchaea group</taxon>
        <taxon>Halobacteria</taxon>
        <taxon>Halobacteriales</taxon>
        <taxon>Haladaptataceae</taxon>
        <taxon>Haladaptatus</taxon>
    </lineage>
</organism>
<gene>
    <name evidence="2" type="ORF">GCM10025751_22650</name>
</gene>
<keyword evidence="3" id="KW-1185">Reference proteome</keyword>
<dbReference type="RefSeq" id="WP_227778339.1">
    <property type="nucleotide sequence ID" value="NZ_BAABKX010000006.1"/>
</dbReference>
<feature type="transmembrane region" description="Helical" evidence="1">
    <location>
        <begin position="20"/>
        <end position="41"/>
    </location>
</feature>
<dbReference type="EMBL" id="BAABKX010000006">
    <property type="protein sequence ID" value="GAA5049617.1"/>
    <property type="molecule type" value="Genomic_DNA"/>
</dbReference>
<feature type="transmembrane region" description="Helical" evidence="1">
    <location>
        <begin position="88"/>
        <end position="121"/>
    </location>
</feature>